<dbReference type="HOGENOM" id="CLU_131503_0_0_11"/>
<keyword evidence="4" id="KW-1185">Reference proteome</keyword>
<gene>
    <name evidence="3" type="ORF">HMPREF9306_00241</name>
</gene>
<dbReference type="OrthoDB" id="3727388at2"/>
<feature type="domain" description="LytR/CpsA/Psr regulator C-terminal" evidence="2">
    <location>
        <begin position="55"/>
        <end position="138"/>
    </location>
</feature>
<evidence type="ECO:0000256" key="1">
    <source>
        <dbReference type="SAM" id="MobiDB-lite"/>
    </source>
</evidence>
<sequence>MTRWRKIASPIILLVVATLLFLGVRWGYKQLTRPFGQEAPPCVEQSSSTLDSSQVWVRVMNTGKSNGLAGEVTDQFKQAGFNTFPARNSSEEESGTVVVGGSADSPEVKLVQGFLIDAEARGDGRKDGTVTVLLDDNYPGFNAESPRSIEAPGGKICVAAPQETPTPRP</sequence>
<evidence type="ECO:0000259" key="2">
    <source>
        <dbReference type="Pfam" id="PF13399"/>
    </source>
</evidence>
<dbReference type="Proteomes" id="UP000014417">
    <property type="component" value="Unassembled WGS sequence"/>
</dbReference>
<dbReference type="AlphaFoldDB" id="S2W3U4"/>
<dbReference type="InterPro" id="IPR027381">
    <property type="entry name" value="LytR/CpsA/Psr_C"/>
</dbReference>
<organism evidence="3 4">
    <name type="scientific">Propionimicrobium lymphophilum ACS-093-V-SCH5</name>
    <dbReference type="NCBI Taxonomy" id="883161"/>
    <lineage>
        <taxon>Bacteria</taxon>
        <taxon>Bacillati</taxon>
        <taxon>Actinomycetota</taxon>
        <taxon>Actinomycetes</taxon>
        <taxon>Propionibacteriales</taxon>
        <taxon>Propionibacteriaceae</taxon>
        <taxon>Propionimicrobium</taxon>
    </lineage>
</organism>
<feature type="region of interest" description="Disordered" evidence="1">
    <location>
        <begin position="144"/>
        <end position="169"/>
    </location>
</feature>
<evidence type="ECO:0000313" key="3">
    <source>
        <dbReference type="EMBL" id="EPD33826.1"/>
    </source>
</evidence>
<dbReference type="STRING" id="883161.HMPREF9306_00241"/>
<dbReference type="EMBL" id="AGZR01000003">
    <property type="protein sequence ID" value="EPD33826.1"/>
    <property type="molecule type" value="Genomic_DNA"/>
</dbReference>
<comment type="caution">
    <text evidence="3">The sequence shown here is derived from an EMBL/GenBank/DDBJ whole genome shotgun (WGS) entry which is preliminary data.</text>
</comment>
<dbReference type="Pfam" id="PF13399">
    <property type="entry name" value="LytR_C"/>
    <property type="match status" value="1"/>
</dbReference>
<proteinExistence type="predicted"/>
<evidence type="ECO:0000313" key="4">
    <source>
        <dbReference type="Proteomes" id="UP000014417"/>
    </source>
</evidence>
<dbReference type="RefSeq" id="WP_016455098.1">
    <property type="nucleotide sequence ID" value="NZ_KE150269.1"/>
</dbReference>
<dbReference type="Gene3D" id="3.30.70.2390">
    <property type="match status" value="1"/>
</dbReference>
<name>S2W3U4_9ACTN</name>
<accession>S2W3U4</accession>
<protein>
    <recommendedName>
        <fullName evidence="2">LytR/CpsA/Psr regulator C-terminal domain-containing protein</fullName>
    </recommendedName>
</protein>
<reference evidence="3 4" key="1">
    <citation type="submission" date="2013-04" db="EMBL/GenBank/DDBJ databases">
        <title>The Genome Sequence of Propionimicrobium lymphophilum ACS-093-V-SCH5.</title>
        <authorList>
            <consortium name="The Broad Institute Genomics Platform"/>
            <person name="Earl A."/>
            <person name="Ward D."/>
            <person name="Feldgarden M."/>
            <person name="Gevers D."/>
            <person name="Saerens B."/>
            <person name="Vaneechoutte M."/>
            <person name="Walker B."/>
            <person name="Young S."/>
            <person name="Zeng Q."/>
            <person name="Gargeya S."/>
            <person name="Fitzgerald M."/>
            <person name="Haas B."/>
            <person name="Abouelleil A."/>
            <person name="Allen A.W."/>
            <person name="Alvarado L."/>
            <person name="Arachchi H.M."/>
            <person name="Berlin A.M."/>
            <person name="Chapman S.B."/>
            <person name="Gainer-Dewar J."/>
            <person name="Goldberg J."/>
            <person name="Griggs A."/>
            <person name="Gujja S."/>
            <person name="Hansen M."/>
            <person name="Howarth C."/>
            <person name="Imamovic A."/>
            <person name="Ireland A."/>
            <person name="Larimer J."/>
            <person name="McCowan C."/>
            <person name="Murphy C."/>
            <person name="Pearson M."/>
            <person name="Poon T.W."/>
            <person name="Priest M."/>
            <person name="Roberts A."/>
            <person name="Saif S."/>
            <person name="Shea T."/>
            <person name="Sisk P."/>
            <person name="Sykes S."/>
            <person name="Wortman J."/>
            <person name="Nusbaum C."/>
            <person name="Birren B."/>
        </authorList>
    </citation>
    <scope>NUCLEOTIDE SEQUENCE [LARGE SCALE GENOMIC DNA]</scope>
    <source>
        <strain evidence="3 4">ACS-093-V-SCH5</strain>
    </source>
</reference>